<dbReference type="EMBL" id="CP050063">
    <property type="protein sequence ID" value="QIP11530.1"/>
    <property type="molecule type" value="Genomic_DNA"/>
</dbReference>
<organism evidence="2 3">
    <name type="scientific">Spirosoma aureum</name>
    <dbReference type="NCBI Taxonomy" id="2692134"/>
    <lineage>
        <taxon>Bacteria</taxon>
        <taxon>Pseudomonadati</taxon>
        <taxon>Bacteroidota</taxon>
        <taxon>Cytophagia</taxon>
        <taxon>Cytophagales</taxon>
        <taxon>Cytophagaceae</taxon>
        <taxon>Spirosoma</taxon>
    </lineage>
</organism>
<dbReference type="Proteomes" id="UP000501802">
    <property type="component" value="Chromosome"/>
</dbReference>
<feature type="domain" description="Glucose/Sorbosone dehydrogenase" evidence="1">
    <location>
        <begin position="59"/>
        <end position="341"/>
    </location>
</feature>
<sequence length="539" mass="57084">MKIIYNWIDHRVNRSKLHATYSKSAGLLAVFLVLFFVERLQAQTFPTGFSQVQVVNGIRNPTAMVFAPDGRVFVTQQGGALRVIKNGSLLTAPLVKLTVDSTGERGLIGVVLDPAFSTNQYIYLYYTVPGTPAHNRISRFTATGDVVVSGSETVILDIDPLSGATNHNGGAMGFGKDGKLYVGIGENAFRDNAQNLDTHLGKILRINPDGSPPADNPFPTGTNQRKLVWAYGLRNPYTIAIQPGTGRVFVNDVGEGSWEEINEATAGGLNFGWPDAEGTSTNSAFTNPVYAYPHGTGDGKGCAITGGTFFSPVSTNYPSNLIGRYFYQDLCNNWINNIDLSVTPAGRSAFATSLPGNSLSMLTGPDGNLYYLSRNTGALNKIIYTPSTPDLTPNLLLPQANFPAGSSVANFVVGIYEGNGFPTSSGNVVITLTAPIGYSLAFNPSITSITISGGTGSPTTVTNTSWTVTSSQNNQISLVMKSGQFIGAGGNVNIGFSLTRTSANSNSAANLTVSVADDATNAYDSNITNNIYARIITAL</sequence>
<dbReference type="Pfam" id="PF07995">
    <property type="entry name" value="GSDH"/>
    <property type="match status" value="1"/>
</dbReference>
<dbReference type="InterPro" id="IPR012938">
    <property type="entry name" value="Glc/Sorbosone_DH"/>
</dbReference>
<dbReference type="KEGG" id="spib:G8759_02230"/>
<evidence type="ECO:0000313" key="3">
    <source>
        <dbReference type="Proteomes" id="UP000501802"/>
    </source>
</evidence>
<name>A0A6G9AGE7_9BACT</name>
<protein>
    <submittedName>
        <fullName evidence="2">PQQ-dependent sugar dehydrogenase</fullName>
    </submittedName>
</protein>
<gene>
    <name evidence="2" type="ORF">G8759_02230</name>
</gene>
<reference evidence="2 3" key="1">
    <citation type="submission" date="2020-03" db="EMBL/GenBank/DDBJ databases">
        <authorList>
            <person name="Kim M.K."/>
        </authorList>
    </citation>
    <scope>NUCLEOTIDE SEQUENCE [LARGE SCALE GENOMIC DNA]</scope>
    <source>
        <strain evidence="2 3">BT328</strain>
    </source>
</reference>
<evidence type="ECO:0000313" key="2">
    <source>
        <dbReference type="EMBL" id="QIP11530.1"/>
    </source>
</evidence>
<accession>A0A6G9AGE7</accession>
<dbReference type="Gene3D" id="2.120.10.30">
    <property type="entry name" value="TolB, C-terminal domain"/>
    <property type="match status" value="1"/>
</dbReference>
<dbReference type="RefSeq" id="WP_167204808.1">
    <property type="nucleotide sequence ID" value="NZ_CP050063.1"/>
</dbReference>
<keyword evidence="3" id="KW-1185">Reference proteome</keyword>
<dbReference type="PANTHER" id="PTHR19328:SF75">
    <property type="entry name" value="ALDOSE SUGAR DEHYDROGENASE YLII"/>
    <property type="match status" value="1"/>
</dbReference>
<dbReference type="AlphaFoldDB" id="A0A6G9AGE7"/>
<dbReference type="InterPro" id="IPR011041">
    <property type="entry name" value="Quinoprot_gluc/sorb_DH_b-prop"/>
</dbReference>
<dbReference type="SUPFAM" id="SSF50952">
    <property type="entry name" value="Soluble quinoprotein glucose dehydrogenase"/>
    <property type="match status" value="1"/>
</dbReference>
<dbReference type="InterPro" id="IPR011042">
    <property type="entry name" value="6-blade_b-propeller_TolB-like"/>
</dbReference>
<evidence type="ECO:0000259" key="1">
    <source>
        <dbReference type="Pfam" id="PF07995"/>
    </source>
</evidence>
<proteinExistence type="predicted"/>
<dbReference type="PANTHER" id="PTHR19328">
    <property type="entry name" value="HEDGEHOG-INTERACTING PROTEIN"/>
    <property type="match status" value="1"/>
</dbReference>